<evidence type="ECO:0000313" key="3">
    <source>
        <dbReference type="Proteomes" id="UP000008983"/>
    </source>
</evidence>
<feature type="transmembrane region" description="Helical" evidence="1">
    <location>
        <begin position="154"/>
        <end position="175"/>
    </location>
</feature>
<dbReference type="AlphaFoldDB" id="G0QJB6"/>
<evidence type="ECO:0000313" key="2">
    <source>
        <dbReference type="EMBL" id="EGR34679.1"/>
    </source>
</evidence>
<name>G0QJB6_ICHMU</name>
<proteinExistence type="predicted"/>
<protein>
    <recommendedName>
        <fullName evidence="4">Transmembrane protein</fullName>
    </recommendedName>
</protein>
<dbReference type="GeneID" id="14910885"/>
<sequence>NFFYIQNNKLFFIQVYQQFILILSFNTNFQKFLKTNKFWWYNSIWKFFLNFIAQNFNVKLFAILNNKFPNNISFQLSIKKYIIKKKIRITFKINFINFCDILKSLNIKWLILIFLLQIHTDIIKNTFNIIFFISELIRRPPLQLRQIFNSFIDFIFQNTLKCFRIIINILIKFAIFRIFKRQMINNFQDNFFIFYCLF</sequence>
<keyword evidence="1" id="KW-0812">Transmembrane</keyword>
<keyword evidence="1" id="KW-1133">Transmembrane helix</keyword>
<reference evidence="2 3" key="1">
    <citation type="submission" date="2011-07" db="EMBL/GenBank/DDBJ databases">
        <authorList>
            <person name="Coyne R."/>
            <person name="Brami D."/>
            <person name="Johnson J."/>
            <person name="Hostetler J."/>
            <person name="Hannick L."/>
            <person name="Clark T."/>
            <person name="Cassidy-Hanley D."/>
            <person name="Inman J."/>
        </authorList>
    </citation>
    <scope>NUCLEOTIDE SEQUENCE [LARGE SCALE GENOMIC DNA]</scope>
    <source>
        <strain evidence="2 3">G5</strain>
    </source>
</reference>
<dbReference type="RefSeq" id="XP_004039983.1">
    <property type="nucleotide sequence ID" value="XM_004039935.1"/>
</dbReference>
<gene>
    <name evidence="2" type="ORF">IMG5_003950</name>
</gene>
<evidence type="ECO:0000256" key="1">
    <source>
        <dbReference type="SAM" id="Phobius"/>
    </source>
</evidence>
<evidence type="ECO:0008006" key="4">
    <source>
        <dbReference type="Google" id="ProtNLM"/>
    </source>
</evidence>
<keyword evidence="3" id="KW-1185">Reference proteome</keyword>
<dbReference type="Proteomes" id="UP000008983">
    <property type="component" value="Unassembled WGS sequence"/>
</dbReference>
<keyword evidence="1" id="KW-0472">Membrane</keyword>
<organism evidence="2 3">
    <name type="scientific">Ichthyophthirius multifiliis</name>
    <name type="common">White spot disease agent</name>
    <name type="synonym">Ich</name>
    <dbReference type="NCBI Taxonomy" id="5932"/>
    <lineage>
        <taxon>Eukaryota</taxon>
        <taxon>Sar</taxon>
        <taxon>Alveolata</taxon>
        <taxon>Ciliophora</taxon>
        <taxon>Intramacronucleata</taxon>
        <taxon>Oligohymenophorea</taxon>
        <taxon>Hymenostomatida</taxon>
        <taxon>Ophryoglenina</taxon>
        <taxon>Ichthyophthirius</taxon>
    </lineage>
</organism>
<dbReference type="InParanoid" id="G0QJB6"/>
<feature type="non-terminal residue" evidence="2">
    <location>
        <position position="1"/>
    </location>
</feature>
<dbReference type="EMBL" id="GL983057">
    <property type="protein sequence ID" value="EGR34679.1"/>
    <property type="molecule type" value="Genomic_DNA"/>
</dbReference>
<accession>G0QJB6</accession>